<dbReference type="EMBL" id="FOHB01000002">
    <property type="protein sequence ID" value="SER98864.1"/>
    <property type="molecule type" value="Genomic_DNA"/>
</dbReference>
<dbReference type="Gene3D" id="1.10.10.10">
    <property type="entry name" value="Winged helix-like DNA-binding domain superfamily/Winged helix DNA-binding domain"/>
    <property type="match status" value="1"/>
</dbReference>
<dbReference type="PROSITE" id="PS50921">
    <property type="entry name" value="ANTAR"/>
    <property type="match status" value="1"/>
</dbReference>
<dbReference type="OrthoDB" id="3787288at2"/>
<dbReference type="InterPro" id="IPR035965">
    <property type="entry name" value="PAS-like_dom_sf"/>
</dbReference>
<dbReference type="Proteomes" id="UP000199019">
    <property type="component" value="Unassembled WGS sequence"/>
</dbReference>
<dbReference type="SUPFAM" id="SSF55785">
    <property type="entry name" value="PYP-like sensor domain (PAS domain)"/>
    <property type="match status" value="1"/>
</dbReference>
<name>A0A1H9TPE5_9MICO</name>
<dbReference type="InterPro" id="IPR005561">
    <property type="entry name" value="ANTAR"/>
</dbReference>
<dbReference type="InterPro" id="IPR036388">
    <property type="entry name" value="WH-like_DNA-bd_sf"/>
</dbReference>
<dbReference type="SUPFAM" id="SSF52172">
    <property type="entry name" value="CheY-like"/>
    <property type="match status" value="1"/>
</dbReference>
<dbReference type="Pfam" id="PF08447">
    <property type="entry name" value="PAS_3"/>
    <property type="match status" value="1"/>
</dbReference>
<dbReference type="Gene3D" id="3.30.450.20">
    <property type="entry name" value="PAS domain"/>
    <property type="match status" value="1"/>
</dbReference>
<dbReference type="GO" id="GO:0003723">
    <property type="term" value="F:RNA binding"/>
    <property type="evidence" value="ECO:0007669"/>
    <property type="project" value="InterPro"/>
</dbReference>
<dbReference type="InterPro" id="IPR013655">
    <property type="entry name" value="PAS_fold_3"/>
</dbReference>
<dbReference type="Pfam" id="PF03861">
    <property type="entry name" value="ANTAR"/>
    <property type="match status" value="1"/>
</dbReference>
<feature type="region of interest" description="Disordered" evidence="1">
    <location>
        <begin position="1"/>
        <end position="26"/>
    </location>
</feature>
<evidence type="ECO:0000259" key="2">
    <source>
        <dbReference type="PROSITE" id="PS50921"/>
    </source>
</evidence>
<dbReference type="RefSeq" id="WP_091757124.1">
    <property type="nucleotide sequence ID" value="NZ_FOHB01000002.1"/>
</dbReference>
<proteinExistence type="predicted"/>
<keyword evidence="4" id="KW-1185">Reference proteome</keyword>
<evidence type="ECO:0000313" key="4">
    <source>
        <dbReference type="Proteomes" id="UP000199019"/>
    </source>
</evidence>
<organism evidence="3 4">
    <name type="scientific">Pedococcus cremeus</name>
    <dbReference type="NCBI Taxonomy" id="587636"/>
    <lineage>
        <taxon>Bacteria</taxon>
        <taxon>Bacillati</taxon>
        <taxon>Actinomycetota</taxon>
        <taxon>Actinomycetes</taxon>
        <taxon>Micrococcales</taxon>
        <taxon>Intrasporangiaceae</taxon>
        <taxon>Pedococcus</taxon>
    </lineage>
</organism>
<evidence type="ECO:0000256" key="1">
    <source>
        <dbReference type="SAM" id="MobiDB-lite"/>
    </source>
</evidence>
<dbReference type="SMART" id="SM01012">
    <property type="entry name" value="ANTAR"/>
    <property type="match status" value="1"/>
</dbReference>
<feature type="domain" description="ANTAR" evidence="2">
    <location>
        <begin position="138"/>
        <end position="199"/>
    </location>
</feature>
<gene>
    <name evidence="3" type="ORF">SAMN05216199_1696</name>
</gene>
<protein>
    <submittedName>
        <fullName evidence="3">PAS fold-containing protein</fullName>
    </submittedName>
</protein>
<dbReference type="STRING" id="587636.SAMN05216199_1696"/>
<dbReference type="InterPro" id="IPR011006">
    <property type="entry name" value="CheY-like_superfamily"/>
</dbReference>
<dbReference type="AlphaFoldDB" id="A0A1H9TPE5"/>
<accession>A0A1H9TPE5</accession>
<evidence type="ECO:0000313" key="3">
    <source>
        <dbReference type="EMBL" id="SER98864.1"/>
    </source>
</evidence>
<reference evidence="4" key="1">
    <citation type="submission" date="2016-10" db="EMBL/GenBank/DDBJ databases">
        <authorList>
            <person name="Varghese N."/>
            <person name="Submissions S."/>
        </authorList>
    </citation>
    <scope>NUCLEOTIDE SEQUENCE [LARGE SCALE GENOMIC DNA]</scope>
    <source>
        <strain evidence="4">CGMCC 1.6963</strain>
    </source>
</reference>
<sequence length="241" mass="26287">MNDREHSRPRPHATGPRPEALGGSATTADPVARFRYDALTATWWWSEQLLAVFGHVPGDPPPTYEALMEQVHPDDQPRLRSTIEGVLADGAAFSSRHRIMTVAQEERHVVVIGEGVRSNSSVIAVRGYLIDQTVPLRRDVEQETADGIARSVATRAVIEQAKGALMATYGVSAEEAFQALRAYSNHTNVKLNALAAYVVAELANPVHAHLRPQEKLGEILAAVTDRPGLLHHIRRGAPAQP</sequence>